<accession>A0ABV9HM29</accession>
<sequence>MSAPQPDETAPDTSTPDPAAVAMAPDGAPEKKTAASVLVDLALERYDLGCTPDGDAYAVPRTGGNVVRMLRGGRSSLRGELAKAYRERTGAIAGQQALADALLVLQGTATESEPEQVHVRVAEHGGVTWIDLGDAAEHVVRVGTDGWSVVTEAPVLFRRSALTGALPMPEEGGSLDDLWALLNVTVADRPLVLGWLVAALGWAHIPHPMLALLGEQGTGKSSATKNLVQLVDPSPVPLRKPPRDADGWVTAASGSWVVGLDNLSTIPPWLSDSLCRAVTGDGDVRRELYSDDGLSVFAFRRVILMNGIDVGAMAPDLADRSIVVNLDRITEDRRRPESQLTTAWESAHPRVFGALLEQVRVCKTRMPSVRLDTMPRMADFAMVLGALDQVHGTDSLSAYSDQANSLALDAVTSDPFLAALTETLTEPWQGTAADLHSLVQPDGLPPRTWPRSVRAVAGVLKRNAPALRSAGWTVDDLGARNRQKVTVWAITPPEVVRIQPPQHPQPPSSQVTAISDAGVGGGTRVKRGGSTPAYTRQPPRTPARSDALTSTNGGAGVAGREYGPPQVAACDDCGEPLTGPGYTTRCRPNHEVTNLEVTDHVA</sequence>
<name>A0ABV9HM29_9MICO</name>
<evidence type="ECO:0000256" key="1">
    <source>
        <dbReference type="SAM" id="MobiDB-lite"/>
    </source>
</evidence>
<gene>
    <name evidence="2" type="ORF">ACFO6V_23790</name>
</gene>
<dbReference type="Proteomes" id="UP001596011">
    <property type="component" value="Unassembled WGS sequence"/>
</dbReference>
<reference evidence="3" key="1">
    <citation type="journal article" date="2019" name="Int. J. Syst. Evol. Microbiol.">
        <title>The Global Catalogue of Microorganisms (GCM) 10K type strain sequencing project: providing services to taxonomists for standard genome sequencing and annotation.</title>
        <authorList>
            <consortium name="The Broad Institute Genomics Platform"/>
            <consortium name="The Broad Institute Genome Sequencing Center for Infectious Disease"/>
            <person name="Wu L."/>
            <person name="Ma J."/>
        </authorList>
    </citation>
    <scope>NUCLEOTIDE SEQUENCE [LARGE SCALE GENOMIC DNA]</scope>
    <source>
        <strain evidence="3">CCUG 42722</strain>
    </source>
</reference>
<evidence type="ECO:0000313" key="2">
    <source>
        <dbReference type="EMBL" id="MFC4631289.1"/>
    </source>
</evidence>
<protein>
    <recommendedName>
        <fullName evidence="4">ATP-binding protein</fullName>
    </recommendedName>
</protein>
<proteinExistence type="predicted"/>
<evidence type="ECO:0008006" key="4">
    <source>
        <dbReference type="Google" id="ProtNLM"/>
    </source>
</evidence>
<feature type="region of interest" description="Disordered" evidence="1">
    <location>
        <begin position="497"/>
        <end position="560"/>
    </location>
</feature>
<organism evidence="2 3">
    <name type="scientific">Promicromonospora alba</name>
    <dbReference type="NCBI Taxonomy" id="1616110"/>
    <lineage>
        <taxon>Bacteria</taxon>
        <taxon>Bacillati</taxon>
        <taxon>Actinomycetota</taxon>
        <taxon>Actinomycetes</taxon>
        <taxon>Micrococcales</taxon>
        <taxon>Promicromonosporaceae</taxon>
        <taxon>Promicromonospora</taxon>
    </lineage>
</organism>
<dbReference type="InterPro" id="IPR027417">
    <property type="entry name" value="P-loop_NTPase"/>
</dbReference>
<dbReference type="EMBL" id="JBHSFI010000008">
    <property type="protein sequence ID" value="MFC4631289.1"/>
    <property type="molecule type" value="Genomic_DNA"/>
</dbReference>
<comment type="caution">
    <text evidence="2">The sequence shown here is derived from an EMBL/GenBank/DDBJ whole genome shotgun (WGS) entry which is preliminary data.</text>
</comment>
<feature type="region of interest" description="Disordered" evidence="1">
    <location>
        <begin position="1"/>
        <end position="29"/>
    </location>
</feature>
<dbReference type="RefSeq" id="WP_377140340.1">
    <property type="nucleotide sequence ID" value="NZ_JBHSFI010000008.1"/>
</dbReference>
<keyword evidence="3" id="KW-1185">Reference proteome</keyword>
<dbReference type="SUPFAM" id="SSF52540">
    <property type="entry name" value="P-loop containing nucleoside triphosphate hydrolases"/>
    <property type="match status" value="1"/>
</dbReference>
<evidence type="ECO:0000313" key="3">
    <source>
        <dbReference type="Proteomes" id="UP001596011"/>
    </source>
</evidence>